<gene>
    <name evidence="2" type="ORF">B1B_17415</name>
</gene>
<sequence>QDLIPELQFAMNIAYNHYDLKVAAMAELSRVELSEAMASIFEEADFVFSAVNPDVAFAAEGPVSTSVDGRDLVSEIGIEAALANNGALTIPANMEGNPAISLPIGTHDGLPVGMQVMARHHREDLLLDIALLAERIMPWPLTAPT</sequence>
<comment type="caution">
    <text evidence="2">The sequence shown here is derived from an EMBL/GenBank/DDBJ whole genome shotgun (WGS) entry which is preliminary data.</text>
</comment>
<organism evidence="2">
    <name type="scientific">mine drainage metagenome</name>
    <dbReference type="NCBI Taxonomy" id="410659"/>
    <lineage>
        <taxon>unclassified sequences</taxon>
        <taxon>metagenomes</taxon>
        <taxon>ecological metagenomes</taxon>
    </lineage>
</organism>
<reference evidence="2" key="1">
    <citation type="submission" date="2013-08" db="EMBL/GenBank/DDBJ databases">
        <authorList>
            <person name="Mendez C."/>
            <person name="Richter M."/>
            <person name="Ferrer M."/>
            <person name="Sanchez J."/>
        </authorList>
    </citation>
    <scope>NUCLEOTIDE SEQUENCE</scope>
</reference>
<dbReference type="SUPFAM" id="SSF75304">
    <property type="entry name" value="Amidase signature (AS) enzymes"/>
    <property type="match status" value="1"/>
</dbReference>
<dbReference type="Gene3D" id="3.90.1300.10">
    <property type="entry name" value="Amidase signature (AS) domain"/>
    <property type="match status" value="1"/>
</dbReference>
<accession>T0ZYK5</accession>
<feature type="domain" description="Amidase" evidence="1">
    <location>
        <begin position="16"/>
        <end position="127"/>
    </location>
</feature>
<dbReference type="InterPro" id="IPR023631">
    <property type="entry name" value="Amidase_dom"/>
</dbReference>
<dbReference type="Pfam" id="PF01425">
    <property type="entry name" value="Amidase"/>
    <property type="match status" value="1"/>
</dbReference>
<proteinExistence type="predicted"/>
<evidence type="ECO:0000259" key="1">
    <source>
        <dbReference type="Pfam" id="PF01425"/>
    </source>
</evidence>
<dbReference type="AlphaFoldDB" id="T0ZYK5"/>
<evidence type="ECO:0000313" key="2">
    <source>
        <dbReference type="EMBL" id="EQD33799.1"/>
    </source>
</evidence>
<name>T0ZYK5_9ZZZZ</name>
<dbReference type="InterPro" id="IPR036928">
    <property type="entry name" value="AS_sf"/>
</dbReference>
<feature type="non-terminal residue" evidence="2">
    <location>
        <position position="1"/>
    </location>
</feature>
<reference evidence="2" key="2">
    <citation type="journal article" date="2014" name="ISME J.">
        <title>Microbial stratification in low pH oxic and suboxic macroscopic growths along an acid mine drainage.</title>
        <authorList>
            <person name="Mendez-Garcia C."/>
            <person name="Mesa V."/>
            <person name="Sprenger R.R."/>
            <person name="Richter M."/>
            <person name="Diez M.S."/>
            <person name="Solano J."/>
            <person name="Bargiela R."/>
            <person name="Golyshina O.V."/>
            <person name="Manteca A."/>
            <person name="Ramos J.L."/>
            <person name="Gallego J.R."/>
            <person name="Llorente I."/>
            <person name="Martins Dos Santos V.A."/>
            <person name="Jensen O.N."/>
            <person name="Pelaez A.I."/>
            <person name="Sanchez J."/>
            <person name="Ferrer M."/>
        </authorList>
    </citation>
    <scope>NUCLEOTIDE SEQUENCE</scope>
</reference>
<dbReference type="EMBL" id="AUZY01011627">
    <property type="protein sequence ID" value="EQD33799.1"/>
    <property type="molecule type" value="Genomic_DNA"/>
</dbReference>
<protein>
    <submittedName>
        <fullName evidence="2">Amidase signature enzyme</fullName>
    </submittedName>
</protein>